<evidence type="ECO:0000313" key="4">
    <source>
        <dbReference type="Proteomes" id="UP001595476"/>
    </source>
</evidence>
<name>A0ABV7HER7_9GAMM</name>
<accession>A0ABV7HER7</accession>
<dbReference type="Proteomes" id="UP001595476">
    <property type="component" value="Unassembled WGS sequence"/>
</dbReference>
<gene>
    <name evidence="3" type="ORF">ACFOEK_15015</name>
</gene>
<evidence type="ECO:0000256" key="2">
    <source>
        <dbReference type="SAM" id="Phobius"/>
    </source>
</evidence>
<reference evidence="4" key="1">
    <citation type="journal article" date="2019" name="Int. J. Syst. Evol. Microbiol.">
        <title>The Global Catalogue of Microorganisms (GCM) 10K type strain sequencing project: providing services to taxonomists for standard genome sequencing and annotation.</title>
        <authorList>
            <consortium name="The Broad Institute Genomics Platform"/>
            <consortium name="The Broad Institute Genome Sequencing Center for Infectious Disease"/>
            <person name="Wu L."/>
            <person name="Ma J."/>
        </authorList>
    </citation>
    <scope>NUCLEOTIDE SEQUENCE [LARGE SCALE GENOMIC DNA]</scope>
    <source>
        <strain evidence="4">KCTC 52438</strain>
    </source>
</reference>
<dbReference type="RefSeq" id="WP_386722270.1">
    <property type="nucleotide sequence ID" value="NZ_JBHRSZ010000006.1"/>
</dbReference>
<protein>
    <recommendedName>
        <fullName evidence="5">MSHA biogenesis protein MshJ</fullName>
    </recommendedName>
</protein>
<organism evidence="3 4">
    <name type="scientific">Litoribrevibacter euphylliae</name>
    <dbReference type="NCBI Taxonomy" id="1834034"/>
    <lineage>
        <taxon>Bacteria</taxon>
        <taxon>Pseudomonadati</taxon>
        <taxon>Pseudomonadota</taxon>
        <taxon>Gammaproteobacteria</taxon>
        <taxon>Oceanospirillales</taxon>
        <taxon>Oceanospirillaceae</taxon>
        <taxon>Litoribrevibacter</taxon>
    </lineage>
</organism>
<keyword evidence="1" id="KW-0175">Coiled coil</keyword>
<evidence type="ECO:0000256" key="1">
    <source>
        <dbReference type="SAM" id="Coils"/>
    </source>
</evidence>
<feature type="transmembrane region" description="Helical" evidence="2">
    <location>
        <begin position="21"/>
        <end position="40"/>
    </location>
</feature>
<comment type="caution">
    <text evidence="3">The sequence shown here is derived from an EMBL/GenBank/DDBJ whole genome shotgun (WGS) entry which is preliminary data.</text>
</comment>
<proteinExistence type="predicted"/>
<keyword evidence="2" id="KW-0812">Transmembrane</keyword>
<keyword evidence="2" id="KW-0472">Membrane</keyword>
<dbReference type="EMBL" id="JBHRSZ010000006">
    <property type="protein sequence ID" value="MFC3152343.1"/>
    <property type="molecule type" value="Genomic_DNA"/>
</dbReference>
<keyword evidence="4" id="KW-1185">Reference proteome</keyword>
<keyword evidence="2" id="KW-1133">Transmembrane helix</keyword>
<evidence type="ECO:0000313" key="3">
    <source>
        <dbReference type="EMBL" id="MFC3152343.1"/>
    </source>
</evidence>
<sequence>MKDKWLLLSEKLNALTVRERGIIFATLLVALYMMFQLLVFDPLLADRNRLMAQEADLKKQIDSVRVEIAEVIAESTFDPNKSIREKIEKEREQTLRYQQEIQAITDKLIEPRQMSDVLASLLNKESGLKLTSVKSLSAKPVTLNGMTKMSQGDANAQANLYQHTLLLEMEGQYGQVKKYLSQVERLPEKVFWKNLAFQMQDYPMGRLSLEVYTLSTSKDLIGVYQ</sequence>
<evidence type="ECO:0008006" key="5">
    <source>
        <dbReference type="Google" id="ProtNLM"/>
    </source>
</evidence>
<feature type="coiled-coil region" evidence="1">
    <location>
        <begin position="47"/>
        <end position="107"/>
    </location>
</feature>